<keyword evidence="3" id="KW-1185">Reference proteome</keyword>
<evidence type="ECO:0000313" key="2">
    <source>
        <dbReference type="EMBL" id="XAU15306.1"/>
    </source>
</evidence>
<organism evidence="2 3">
    <name type="scientific">Sulfurimonas diazotrophicus</name>
    <dbReference type="NCBI Taxonomy" id="3131939"/>
    <lineage>
        <taxon>Bacteria</taxon>
        <taxon>Pseudomonadati</taxon>
        <taxon>Campylobacterota</taxon>
        <taxon>Epsilonproteobacteria</taxon>
        <taxon>Campylobacterales</taxon>
        <taxon>Sulfurimonadaceae</taxon>
        <taxon>Sulfurimonas</taxon>
    </lineage>
</organism>
<name>A0ABZ3HCC4_9BACT</name>
<sequence>MYRVHLILLFLILQFGLFAAAFEDRDDSAAEMTVINGHPLPPEPDPVINNSTLLGIDTNHNNVRDDVERWIYETYKDKHPVHIDIAMQAARAYKKVLETPEKAREIHDEVRAPLHCQFHYQYDAKYFNEPILVDSSIITSIFIKTIYFNTDERLSAYTQYDELLSCGAYTLPKWNESKAKCDFNTSKYEE</sequence>
<protein>
    <submittedName>
        <fullName evidence="2">Uncharacterized protein</fullName>
    </submittedName>
</protein>
<dbReference type="Proteomes" id="UP001447842">
    <property type="component" value="Chromosome"/>
</dbReference>
<gene>
    <name evidence="2" type="ORF">WCY31_01085</name>
</gene>
<proteinExistence type="predicted"/>
<feature type="chain" id="PRO_5045231397" evidence="1">
    <location>
        <begin position="20"/>
        <end position="190"/>
    </location>
</feature>
<evidence type="ECO:0000256" key="1">
    <source>
        <dbReference type="SAM" id="SignalP"/>
    </source>
</evidence>
<accession>A0ABZ3HCC4</accession>
<keyword evidence="1" id="KW-0732">Signal</keyword>
<reference evidence="2 3" key="1">
    <citation type="submission" date="2024-03" db="EMBL/GenBank/DDBJ databases">
        <title>Sulfurimonas sp. HSL3-1.</title>
        <authorList>
            <person name="Wang S."/>
        </authorList>
    </citation>
    <scope>NUCLEOTIDE SEQUENCE [LARGE SCALE GENOMIC DNA]</scope>
    <source>
        <strain evidence="2 3">HSL3-1</strain>
    </source>
</reference>
<feature type="signal peptide" evidence="1">
    <location>
        <begin position="1"/>
        <end position="19"/>
    </location>
</feature>
<evidence type="ECO:0000313" key="3">
    <source>
        <dbReference type="Proteomes" id="UP001447842"/>
    </source>
</evidence>
<dbReference type="EMBL" id="CP147920">
    <property type="protein sequence ID" value="XAU15306.1"/>
    <property type="molecule type" value="Genomic_DNA"/>
</dbReference>
<dbReference type="RefSeq" id="WP_345970376.1">
    <property type="nucleotide sequence ID" value="NZ_CP147920.1"/>
</dbReference>